<protein>
    <submittedName>
        <fullName evidence="1">Uncharacterized protein</fullName>
    </submittedName>
</protein>
<proteinExistence type="predicted"/>
<evidence type="ECO:0000313" key="2">
    <source>
        <dbReference type="Proteomes" id="UP000324143"/>
    </source>
</evidence>
<reference evidence="1" key="1">
    <citation type="submission" date="2019-08" db="EMBL/GenBank/DDBJ databases">
        <title>Genomic characterization of a novel candidate phylum (ARYD3) from a high temperature, high salinity tertiary oil reservoir in north central Oklahoma, USA.</title>
        <authorList>
            <person name="Youssef N.H."/>
            <person name="Yadav A."/>
            <person name="Elshahed M.S."/>
        </authorList>
    </citation>
    <scope>NUCLEOTIDE SEQUENCE [LARGE SCALE GENOMIC DNA]</scope>
    <source>
        <strain evidence="1">ARYD3</strain>
    </source>
</reference>
<organism evidence="1 2">
    <name type="scientific">Candidatus Mcinerneyibacterium aminivorans</name>
    <dbReference type="NCBI Taxonomy" id="2703815"/>
    <lineage>
        <taxon>Bacteria</taxon>
        <taxon>Candidatus Macinerneyibacteriota</taxon>
        <taxon>Candidatus Mcinerneyibacteria</taxon>
        <taxon>Candidatus Mcinerneyibacteriales</taxon>
        <taxon>Candidatus Mcinerneyibacteriaceae</taxon>
        <taxon>Candidatus Mcinerneyibacterium</taxon>
    </lineage>
</organism>
<comment type="caution">
    <text evidence="1">The sequence shown here is derived from an EMBL/GenBank/DDBJ whole genome shotgun (WGS) entry which is preliminary data.</text>
</comment>
<evidence type="ECO:0000313" key="1">
    <source>
        <dbReference type="EMBL" id="TYB31019.1"/>
    </source>
</evidence>
<name>A0A5D0MKF0_9BACT</name>
<dbReference type="EMBL" id="VSIX01000058">
    <property type="protein sequence ID" value="TYB31019.1"/>
    <property type="molecule type" value="Genomic_DNA"/>
</dbReference>
<gene>
    <name evidence="1" type="ORF">FXF47_06235</name>
</gene>
<dbReference type="AlphaFoldDB" id="A0A5D0MKF0"/>
<dbReference type="Proteomes" id="UP000324143">
    <property type="component" value="Unassembled WGS sequence"/>
</dbReference>
<keyword evidence="2" id="KW-1185">Reference proteome</keyword>
<accession>A0A5D0MKF0</accession>
<sequence length="81" mass="9494">MAECPLLDQCKFYEKYQNIDDKTLLEGFVNRFCNGNFEQCVVKKITEDHNMDYVPDNMLPDGMPEPGTDDSEWSEDIIDYM</sequence>